<evidence type="ECO:0000313" key="8">
    <source>
        <dbReference type="EMBL" id="RHE42135.1"/>
    </source>
</evidence>
<dbReference type="PANTHER" id="PTHR43478:SF1">
    <property type="entry name" value="NA+_H+ ANTIPORTER NHAC-LIKE C-TERMINAL DOMAIN-CONTAINING PROTEIN"/>
    <property type="match status" value="1"/>
</dbReference>
<dbReference type="GO" id="GO:0005886">
    <property type="term" value="C:plasma membrane"/>
    <property type="evidence" value="ECO:0007669"/>
    <property type="project" value="UniProtKB-SubCell"/>
</dbReference>
<comment type="caution">
    <text evidence="8">The sequence shown here is derived from an EMBL/GenBank/DDBJ whole genome shotgun (WGS) entry which is preliminary data.</text>
</comment>
<reference evidence="8 9" key="1">
    <citation type="submission" date="2018-08" db="EMBL/GenBank/DDBJ databases">
        <title>A genome reference for cultivated species of the human gut microbiota.</title>
        <authorList>
            <person name="Zou Y."/>
            <person name="Xue W."/>
            <person name="Luo G."/>
        </authorList>
    </citation>
    <scope>NUCLEOTIDE SEQUENCE [LARGE SCALE GENOMIC DNA]</scope>
    <source>
        <strain evidence="8 9">AM28-23</strain>
    </source>
</reference>
<keyword evidence="3 6" id="KW-0812">Transmembrane</keyword>
<feature type="transmembrane region" description="Helical" evidence="6">
    <location>
        <begin position="66"/>
        <end position="85"/>
    </location>
</feature>
<dbReference type="InterPro" id="IPR018461">
    <property type="entry name" value="Na/H_Antiport_NhaC-like_C"/>
</dbReference>
<evidence type="ECO:0000256" key="5">
    <source>
        <dbReference type="ARBA" id="ARBA00023136"/>
    </source>
</evidence>
<keyword evidence="4 6" id="KW-1133">Transmembrane helix</keyword>
<feature type="transmembrane region" description="Helical" evidence="6">
    <location>
        <begin position="362"/>
        <end position="380"/>
    </location>
</feature>
<evidence type="ECO:0000256" key="1">
    <source>
        <dbReference type="ARBA" id="ARBA00004651"/>
    </source>
</evidence>
<feature type="transmembrane region" description="Helical" evidence="6">
    <location>
        <begin position="249"/>
        <end position="272"/>
    </location>
</feature>
<proteinExistence type="predicted"/>
<dbReference type="RefSeq" id="WP_118049399.1">
    <property type="nucleotide sequence ID" value="NZ_CABJFK010000001.1"/>
</dbReference>
<evidence type="ECO:0000313" key="9">
    <source>
        <dbReference type="Proteomes" id="UP000283745"/>
    </source>
</evidence>
<organism evidence="8 9">
    <name type="scientific">Blautia obeum</name>
    <dbReference type="NCBI Taxonomy" id="40520"/>
    <lineage>
        <taxon>Bacteria</taxon>
        <taxon>Bacillati</taxon>
        <taxon>Bacillota</taxon>
        <taxon>Clostridia</taxon>
        <taxon>Lachnospirales</taxon>
        <taxon>Lachnospiraceae</taxon>
        <taxon>Blautia</taxon>
    </lineage>
</organism>
<feature type="transmembrane region" description="Helical" evidence="6">
    <location>
        <begin position="387"/>
        <end position="404"/>
    </location>
</feature>
<dbReference type="Proteomes" id="UP000283745">
    <property type="component" value="Unassembled WGS sequence"/>
</dbReference>
<dbReference type="Pfam" id="PF03553">
    <property type="entry name" value="Na_H_antiporter"/>
    <property type="match status" value="1"/>
</dbReference>
<evidence type="ECO:0000256" key="4">
    <source>
        <dbReference type="ARBA" id="ARBA00022989"/>
    </source>
</evidence>
<name>A0A414JC63_9FIRM</name>
<evidence type="ECO:0000256" key="2">
    <source>
        <dbReference type="ARBA" id="ARBA00022475"/>
    </source>
</evidence>
<accession>A0A414JC63</accession>
<dbReference type="AlphaFoldDB" id="A0A414JC63"/>
<protein>
    <submittedName>
        <fullName evidence="8">Na+/H+ antiporter NhaC family protein</fullName>
    </submittedName>
</protein>
<evidence type="ECO:0000256" key="6">
    <source>
        <dbReference type="SAM" id="Phobius"/>
    </source>
</evidence>
<comment type="subcellular location">
    <subcellularLocation>
        <location evidence="1">Cell membrane</location>
        <topology evidence="1">Multi-pass membrane protein</topology>
    </subcellularLocation>
</comment>
<feature type="transmembrane region" description="Helical" evidence="6">
    <location>
        <begin position="33"/>
        <end position="54"/>
    </location>
</feature>
<feature type="transmembrane region" description="Helical" evidence="6">
    <location>
        <begin position="189"/>
        <end position="210"/>
    </location>
</feature>
<feature type="transmembrane region" description="Helical" evidence="6">
    <location>
        <begin position="450"/>
        <end position="470"/>
    </location>
</feature>
<feature type="domain" description="Na+/H+ antiporter NhaC-like C-terminal" evidence="7">
    <location>
        <begin position="179"/>
        <end position="473"/>
    </location>
</feature>
<sequence length="510" mass="54598">MDGSMFIGTWWSLVPPLLAIVLALVTKEVYSSLFIGVVMGALLYTGFHPWNAFVAFFDIMKNSMNLNILIFDVLLGMIIVLMSKSGGSAAYGKWAGTKIKSKKSAMLATTGLGVLIFVDDYFNCLTVGSVMRPVTDRFKVSRAKLAYIIDATAAPVCIIAPISSWAAAVNSYVPEDAGISGFQLFLRTIPYNLYAILTLLMVFTVILSGLDFGLMKKHEKNAANGDLFTSGGEEFDQVKEEEISSNGKVIDLVLPVLVLIVTAIGAMIYTGFLGGATDVVTAFAGCDAETSLIFATLLTVMFMLVLYLPRKVITFKGFMDSFVEGFKMMIPAIGILIFAWSLKGMGDALEIASFVEKLVGSNASASVLLPAILFLVAIFLSFSTGTSWGTFAILVPIAIAMFPGTDNMQMMIIAVASVLSGAVCGDHVSPISDTTVMSSAGAQSNHINHVTTQMQYAVVVAVVSAIGYVIAGFVHIWWLVLGISAILLLVVLFVIKAVTSDEKDGVKKRA</sequence>
<dbReference type="PANTHER" id="PTHR43478">
    <property type="entry name" value="NA+/H+ ANTIPORTER-RELATED"/>
    <property type="match status" value="1"/>
</dbReference>
<evidence type="ECO:0000256" key="3">
    <source>
        <dbReference type="ARBA" id="ARBA00022692"/>
    </source>
</evidence>
<keyword evidence="5 6" id="KW-0472">Membrane</keyword>
<evidence type="ECO:0000259" key="7">
    <source>
        <dbReference type="Pfam" id="PF03553"/>
    </source>
</evidence>
<feature type="transmembrane region" description="Helical" evidence="6">
    <location>
        <begin position="476"/>
        <end position="499"/>
    </location>
</feature>
<feature type="transmembrane region" description="Helical" evidence="6">
    <location>
        <begin position="105"/>
        <end position="124"/>
    </location>
</feature>
<feature type="transmembrane region" description="Helical" evidence="6">
    <location>
        <begin position="145"/>
        <end position="169"/>
    </location>
</feature>
<feature type="transmembrane region" description="Helical" evidence="6">
    <location>
        <begin position="292"/>
        <end position="309"/>
    </location>
</feature>
<gene>
    <name evidence="8" type="ORF">DW740_02190</name>
</gene>
<feature type="transmembrane region" description="Helical" evidence="6">
    <location>
        <begin position="321"/>
        <end position="342"/>
    </location>
</feature>
<dbReference type="EMBL" id="QSKF01000001">
    <property type="protein sequence ID" value="RHE42135.1"/>
    <property type="molecule type" value="Genomic_DNA"/>
</dbReference>
<keyword evidence="2" id="KW-1003">Cell membrane</keyword>